<keyword evidence="8" id="KW-0808">Transferase</keyword>
<keyword evidence="5" id="KW-0653">Protein transport</keyword>
<dbReference type="GO" id="GO:0015031">
    <property type="term" value="P:protein transport"/>
    <property type="evidence" value="ECO:0007669"/>
    <property type="project" value="UniProtKB-KW"/>
</dbReference>
<dbReference type="AlphaFoldDB" id="A0A196S7S0"/>
<gene>
    <name evidence="8" type="ORF">AV274_6253</name>
</gene>
<dbReference type="PANTHER" id="PTHR31658:SF0">
    <property type="entry name" value="CONSERVED OLIGOMERIC GOLGI COMPLEX SUBUNIT 1"/>
    <property type="match status" value="1"/>
</dbReference>
<keyword evidence="9" id="KW-1185">Reference proteome</keyword>
<comment type="caution">
    <text evidence="8">The sequence shown here is derived from an EMBL/GenBank/DDBJ whole genome shotgun (WGS) entry which is preliminary data.</text>
</comment>
<evidence type="ECO:0000256" key="7">
    <source>
        <dbReference type="ARBA" id="ARBA00023136"/>
    </source>
</evidence>
<dbReference type="GO" id="GO:0016301">
    <property type="term" value="F:kinase activity"/>
    <property type="evidence" value="ECO:0007669"/>
    <property type="project" value="UniProtKB-KW"/>
</dbReference>
<dbReference type="Proteomes" id="UP000078348">
    <property type="component" value="Unassembled WGS sequence"/>
</dbReference>
<protein>
    <recommendedName>
        <fullName evidence="3">Conserved oligomeric Golgi complex subunit 1</fullName>
    </recommendedName>
</protein>
<keyword evidence="6" id="KW-0333">Golgi apparatus</keyword>
<sequence>MEGGSTIELQFRTGEDLFKNYSIGIIRQVVDKSENRIAEKREGLRQLVGDKYLDMLKVCDRISNMSAAFDTVRNSVTDVLQLCAAFKEDYVYSNEDATSGESHAIITQEMLWEEYDNADMLKLAKDLALFQHCQDSRYASLNEEFFVEFPAIASSKCITLLLQTNDLSSEKRMELFTAYVLFSLYSQPDAPIFSLFQHFLTSASECILSHTTPADLPSLCSVVAEVHTLIQSVLAVMTAEDAYTTFTACLPQVEPSWREAQRPAIAKALQEWLGGVLGALRTMVDGVIAPLRTVEQLAGVKRRVREVLTAMQAQWAASLRVIFAGETTDPLAALFDETFGAKSQELIRACFEAMCEQMRASVTRLSDVSLVYLNEEVAKRVVSPITQLFVDLSDLEYTQSPALIAIVAAETKNVFAAVLQGFQEAAEDEENDLATAFVLFSVRDAARHIAQSYHIDLQKIVEEYTACFRRAVQAWVLGTLDYEKTIRGYFGSLQWDMRDAEWYEAVSTWKEFSLGAMEGEEEEKVLVPAACSPCLVGLLTELCRLIDRVALISRDTAFLREVRALFLQASYHRIATVYDAMVRELLREHPSIASPGLLLLLFDLLFFEKVLAACEPDESGIAEDLRVVAALKEAVLEEIDPVDWTLAESYMQLVLEEFVSSIALLISLLLADAYKLKNASASKSLSKNANVIFTPIEKLPSYPISSPSIQLLLQSRMKEKDSA</sequence>
<evidence type="ECO:0000313" key="9">
    <source>
        <dbReference type="Proteomes" id="UP000078348"/>
    </source>
</evidence>
<evidence type="ECO:0000256" key="6">
    <source>
        <dbReference type="ARBA" id="ARBA00023034"/>
    </source>
</evidence>
<organism evidence="8 9">
    <name type="scientific">Blastocystis sp. subtype 1 (strain ATCC 50177 / NandII)</name>
    <dbReference type="NCBI Taxonomy" id="478820"/>
    <lineage>
        <taxon>Eukaryota</taxon>
        <taxon>Sar</taxon>
        <taxon>Stramenopiles</taxon>
        <taxon>Bigyra</taxon>
        <taxon>Opalozoa</taxon>
        <taxon>Opalinata</taxon>
        <taxon>Blastocystidae</taxon>
        <taxon>Blastocystis</taxon>
    </lineage>
</organism>
<comment type="subcellular location">
    <subcellularLocation>
        <location evidence="1">Golgi apparatus membrane</location>
        <topology evidence="1">Peripheral membrane protein</topology>
    </subcellularLocation>
</comment>
<keyword evidence="4" id="KW-0813">Transport</keyword>
<keyword evidence="7" id="KW-0472">Membrane</keyword>
<accession>A0A196S7S0</accession>
<dbReference type="GO" id="GO:0017119">
    <property type="term" value="C:Golgi transport complex"/>
    <property type="evidence" value="ECO:0007669"/>
    <property type="project" value="InterPro"/>
</dbReference>
<name>A0A196S7S0_BLAHN</name>
<evidence type="ECO:0000313" key="8">
    <source>
        <dbReference type="EMBL" id="OAO12039.1"/>
    </source>
</evidence>
<proteinExistence type="inferred from homology"/>
<evidence type="ECO:0000256" key="3">
    <source>
        <dbReference type="ARBA" id="ARBA00020978"/>
    </source>
</evidence>
<reference evidence="8 9" key="1">
    <citation type="submission" date="2016-05" db="EMBL/GenBank/DDBJ databases">
        <title>Nuclear genome of Blastocystis sp. subtype 1 NandII.</title>
        <authorList>
            <person name="Gentekaki E."/>
            <person name="Curtis B."/>
            <person name="Stairs C."/>
            <person name="Eme L."/>
            <person name="Herman E."/>
            <person name="Klimes V."/>
            <person name="Arias M.C."/>
            <person name="Elias M."/>
            <person name="Hilliou F."/>
            <person name="Klute M."/>
            <person name="Malik S.-B."/>
            <person name="Pightling A."/>
            <person name="Rachubinski R."/>
            <person name="Salas D."/>
            <person name="Schlacht A."/>
            <person name="Suga H."/>
            <person name="Archibald J."/>
            <person name="Ball S.G."/>
            <person name="Clark G."/>
            <person name="Dacks J."/>
            <person name="Van Der Giezen M."/>
            <person name="Tsaousis A."/>
            <person name="Roger A."/>
        </authorList>
    </citation>
    <scope>NUCLEOTIDE SEQUENCE [LARGE SCALE GENOMIC DNA]</scope>
    <source>
        <strain evidence="9">ATCC 50177 / NandII</strain>
    </source>
</reference>
<dbReference type="GO" id="GO:0006891">
    <property type="term" value="P:intra-Golgi vesicle-mediated transport"/>
    <property type="evidence" value="ECO:0007669"/>
    <property type="project" value="InterPro"/>
</dbReference>
<dbReference type="OrthoDB" id="46189at2759"/>
<dbReference type="STRING" id="478820.A0A196S7S0"/>
<evidence type="ECO:0000256" key="5">
    <source>
        <dbReference type="ARBA" id="ARBA00022927"/>
    </source>
</evidence>
<dbReference type="GO" id="GO:0000139">
    <property type="term" value="C:Golgi membrane"/>
    <property type="evidence" value="ECO:0007669"/>
    <property type="project" value="UniProtKB-SubCell"/>
</dbReference>
<comment type="similarity">
    <text evidence="2">Belongs to the COG1 family.</text>
</comment>
<dbReference type="Pfam" id="PF08700">
    <property type="entry name" value="VPS51_Exo84_N"/>
    <property type="match status" value="1"/>
</dbReference>
<dbReference type="EMBL" id="LXWW01000566">
    <property type="protein sequence ID" value="OAO12039.1"/>
    <property type="molecule type" value="Genomic_DNA"/>
</dbReference>
<evidence type="ECO:0000256" key="4">
    <source>
        <dbReference type="ARBA" id="ARBA00022448"/>
    </source>
</evidence>
<dbReference type="PANTHER" id="PTHR31658">
    <property type="entry name" value="CONSERVED OLIGOMERIC GOLGI COMPLEX SUBUNIT 1"/>
    <property type="match status" value="1"/>
</dbReference>
<dbReference type="InterPro" id="IPR033370">
    <property type="entry name" value="COG1"/>
</dbReference>
<keyword evidence="8" id="KW-0418">Kinase</keyword>
<evidence type="ECO:0000256" key="1">
    <source>
        <dbReference type="ARBA" id="ARBA00004395"/>
    </source>
</evidence>
<evidence type="ECO:0000256" key="2">
    <source>
        <dbReference type="ARBA" id="ARBA00006653"/>
    </source>
</evidence>